<reference evidence="1 2" key="1">
    <citation type="journal article" date="2019" name="Nat. Med.">
        <title>A library of human gut bacterial isolates paired with longitudinal multiomics data enables mechanistic microbiome research.</title>
        <authorList>
            <person name="Poyet M."/>
            <person name="Groussin M."/>
            <person name="Gibbons S.M."/>
            <person name="Avila-Pacheco J."/>
            <person name="Jiang X."/>
            <person name="Kearney S.M."/>
            <person name="Perrotta A.R."/>
            <person name="Berdy B."/>
            <person name="Zhao S."/>
            <person name="Lieberman T.D."/>
            <person name="Swanson P.K."/>
            <person name="Smith M."/>
            <person name="Roesemann S."/>
            <person name="Alexander J.E."/>
            <person name="Rich S.A."/>
            <person name="Livny J."/>
            <person name="Vlamakis H."/>
            <person name="Clish C."/>
            <person name="Bullock K."/>
            <person name="Deik A."/>
            <person name="Scott J."/>
            <person name="Pierce K.A."/>
            <person name="Xavier R.J."/>
            <person name="Alm E.J."/>
        </authorList>
    </citation>
    <scope>NUCLEOTIDE SEQUENCE [LARGE SCALE GENOMIC DNA]</scope>
    <source>
        <strain evidence="1 2">BIOML-A6</strain>
    </source>
</reference>
<keyword evidence="1" id="KW-0808">Transferase</keyword>
<dbReference type="Proteomes" id="UP000431575">
    <property type="component" value="Unassembled WGS sequence"/>
</dbReference>
<evidence type="ECO:0000313" key="1">
    <source>
        <dbReference type="EMBL" id="KAB4238636.1"/>
    </source>
</evidence>
<evidence type="ECO:0000313" key="2">
    <source>
        <dbReference type="Proteomes" id="UP000431575"/>
    </source>
</evidence>
<protein>
    <submittedName>
        <fullName evidence="1">Glycosyltransferase</fullName>
    </submittedName>
</protein>
<organism evidence="1 2">
    <name type="scientific">Bacteroides uniformis</name>
    <dbReference type="NCBI Taxonomy" id="820"/>
    <lineage>
        <taxon>Bacteria</taxon>
        <taxon>Pseudomonadati</taxon>
        <taxon>Bacteroidota</taxon>
        <taxon>Bacteroidia</taxon>
        <taxon>Bacteroidales</taxon>
        <taxon>Bacteroidaceae</taxon>
        <taxon>Bacteroides</taxon>
    </lineage>
</organism>
<dbReference type="AlphaFoldDB" id="A0A4Q5E4D7"/>
<gene>
    <name evidence="1" type="ORF">GAP41_18180</name>
</gene>
<dbReference type="RefSeq" id="WP_130081577.1">
    <property type="nucleotide sequence ID" value="NZ_CAKOCG010000025.1"/>
</dbReference>
<dbReference type="EMBL" id="WCTM01000013">
    <property type="protein sequence ID" value="KAB4238636.1"/>
    <property type="molecule type" value="Genomic_DNA"/>
</dbReference>
<comment type="caution">
    <text evidence="1">The sequence shown here is derived from an EMBL/GenBank/DDBJ whole genome shotgun (WGS) entry which is preliminary data.</text>
</comment>
<accession>A0A4Q5E4D7</accession>
<proteinExistence type="predicted"/>
<sequence length="350" mass="41529">MPVNIKVVYITKYNKKFILNKPDNFAYYIKSIMNSNLIDVHLLNPLPLQKNNSIQTLIALVKTIKDINPDILYLDNLQGLNKLVVLKRVGILKCKIVAWKYTYCKEYSNSIKNWFTKFFYWKGIDRIYMMFDNHTRHALSHNIVKDYQITTLSRGAEIKWYEKYLKPQKDNFLVMATGKDSRDYQTLSEACEQTQTNCHIITRRHESNIKVAEKFKNSQYIKFTFMEDLHINNEYEYIMQQQGQASILAIPCERREYGVGYTNIVEALPYYIPILMTHNPDIHIDLEKENIGYLIEPYDVETWKEKIIYLKQHPEVIETMSKHAKKLTEEEYNAQTTASYIINDFIRIIQ</sequence>
<dbReference type="Gene3D" id="3.40.50.2000">
    <property type="entry name" value="Glycogen Phosphorylase B"/>
    <property type="match status" value="1"/>
</dbReference>
<dbReference type="GO" id="GO:0016740">
    <property type="term" value="F:transferase activity"/>
    <property type="evidence" value="ECO:0007669"/>
    <property type="project" value="UniProtKB-KW"/>
</dbReference>
<dbReference type="SUPFAM" id="SSF53756">
    <property type="entry name" value="UDP-Glycosyltransferase/glycogen phosphorylase"/>
    <property type="match status" value="1"/>
</dbReference>
<name>A0A4Q5E4D7_BACUN</name>